<dbReference type="RefSeq" id="WP_324692710.1">
    <property type="nucleotide sequence ID" value="NZ_JAYMYJ010000010.1"/>
</dbReference>
<keyword evidence="2" id="KW-1185">Reference proteome</keyword>
<comment type="caution">
    <text evidence="1">The sequence shown here is derived from an EMBL/GenBank/DDBJ whole genome shotgun (WGS) entry which is preliminary data.</text>
</comment>
<accession>A0ABU6CTN8</accession>
<evidence type="ECO:0008006" key="3">
    <source>
        <dbReference type="Google" id="ProtNLM"/>
    </source>
</evidence>
<dbReference type="Proteomes" id="UP001308005">
    <property type="component" value="Unassembled WGS sequence"/>
</dbReference>
<sequence>MSKPIDQRAAIPHGIEPDVWLEAFEERAAIMEHDSGLPRQQAEWQAWHICLAEFRSRRPTTTTGH</sequence>
<reference evidence="2" key="1">
    <citation type="submission" date="2023-07" db="EMBL/GenBank/DDBJ databases">
        <title>The carbon used by Thiothrix.</title>
        <authorList>
            <person name="Chen L."/>
        </authorList>
    </citation>
    <scope>NUCLEOTIDE SEQUENCE [LARGE SCALE GENOMIC DNA]</scope>
</reference>
<organism evidence="1 2">
    <name type="scientific">Candidatus Thiothrix phosphatis</name>
    <dbReference type="NCBI Taxonomy" id="3112415"/>
    <lineage>
        <taxon>Bacteria</taxon>
        <taxon>Pseudomonadati</taxon>
        <taxon>Pseudomonadota</taxon>
        <taxon>Gammaproteobacteria</taxon>
        <taxon>Thiotrichales</taxon>
        <taxon>Thiotrichaceae</taxon>
        <taxon>Thiothrix</taxon>
    </lineage>
</organism>
<dbReference type="EMBL" id="JAYMYJ010000010">
    <property type="protein sequence ID" value="MEB4589519.1"/>
    <property type="molecule type" value="Genomic_DNA"/>
</dbReference>
<gene>
    <name evidence="1" type="ORF">VSS37_00870</name>
</gene>
<protein>
    <recommendedName>
        <fullName evidence="3">FecR N-terminal domain-containing protein</fullName>
    </recommendedName>
</protein>
<proteinExistence type="predicted"/>
<evidence type="ECO:0000313" key="2">
    <source>
        <dbReference type="Proteomes" id="UP001308005"/>
    </source>
</evidence>
<evidence type="ECO:0000313" key="1">
    <source>
        <dbReference type="EMBL" id="MEB4589519.1"/>
    </source>
</evidence>
<name>A0ABU6CTN8_9GAMM</name>